<protein>
    <recommendedName>
        <fullName evidence="6">Holliday junction branch migration complex subunit RuvA</fullName>
    </recommendedName>
</protein>
<dbReference type="SUPFAM" id="SSF46929">
    <property type="entry name" value="DNA helicase RuvA subunit, C-terminal domain"/>
    <property type="match status" value="1"/>
</dbReference>
<keyword evidence="8" id="KW-0067">ATP-binding</keyword>
<dbReference type="Gene3D" id="1.10.8.10">
    <property type="entry name" value="DNA helicase RuvA subunit, C-terminal domain"/>
    <property type="match status" value="1"/>
</dbReference>
<name>A0A445MRF2_9BACT</name>
<evidence type="ECO:0000256" key="1">
    <source>
        <dbReference type="ARBA" id="ARBA00022490"/>
    </source>
</evidence>
<keyword evidence="5 6" id="KW-0234">DNA repair</keyword>
<dbReference type="Pfam" id="PF14520">
    <property type="entry name" value="HHH_5"/>
    <property type="match status" value="1"/>
</dbReference>
<comment type="subunit">
    <text evidence="6">Homotetramer. Forms an RuvA(8)-RuvB(12)-Holliday junction (HJ) complex. HJ DNA is sandwiched between 2 RuvA tetramers; dsDNA enters through RuvA and exits via RuvB. An RuvB hexamer assembles on each DNA strand where it exits the tetramer. Each RuvB hexamer is contacted by two RuvA subunits (via domain III) on 2 adjacent RuvB subunits; this complex drives branch migration. In the full resolvosome a probable DNA-RuvA(4)-RuvB(12)-RuvC(2) complex forms which resolves the HJ.</text>
</comment>
<keyword evidence="3 6" id="KW-0238">DNA-binding</keyword>
<dbReference type="InterPro" id="IPR000085">
    <property type="entry name" value="RuvA"/>
</dbReference>
<dbReference type="AlphaFoldDB" id="A0A445MRF2"/>
<evidence type="ECO:0000259" key="7">
    <source>
        <dbReference type="SMART" id="SM00278"/>
    </source>
</evidence>
<dbReference type="NCBIfam" id="TIGR00084">
    <property type="entry name" value="ruvA"/>
    <property type="match status" value="1"/>
</dbReference>
<dbReference type="CDD" id="cd14332">
    <property type="entry name" value="UBA_RuvA_C"/>
    <property type="match status" value="1"/>
</dbReference>
<evidence type="ECO:0000256" key="4">
    <source>
        <dbReference type="ARBA" id="ARBA00023172"/>
    </source>
</evidence>
<dbReference type="Gene3D" id="2.40.50.140">
    <property type="entry name" value="Nucleic acid-binding proteins"/>
    <property type="match status" value="1"/>
</dbReference>
<dbReference type="SMART" id="SM00278">
    <property type="entry name" value="HhH1"/>
    <property type="match status" value="2"/>
</dbReference>
<comment type="similarity">
    <text evidence="6">Belongs to the RuvA family.</text>
</comment>
<accession>A0A445MRF2</accession>
<dbReference type="InterPro" id="IPR003583">
    <property type="entry name" value="Hlx-hairpin-Hlx_DNA-bd_motif"/>
</dbReference>
<dbReference type="Pfam" id="PF01330">
    <property type="entry name" value="RuvA_N"/>
    <property type="match status" value="1"/>
</dbReference>
<dbReference type="GO" id="GO:0005737">
    <property type="term" value="C:cytoplasm"/>
    <property type="evidence" value="ECO:0007669"/>
    <property type="project" value="UniProtKB-SubCell"/>
</dbReference>
<dbReference type="SUPFAM" id="SSF50249">
    <property type="entry name" value="Nucleic acid-binding proteins"/>
    <property type="match status" value="1"/>
</dbReference>
<feature type="domain" description="Helix-hairpin-helix DNA-binding motif class 1" evidence="7">
    <location>
        <begin position="73"/>
        <end position="92"/>
    </location>
</feature>
<evidence type="ECO:0000256" key="2">
    <source>
        <dbReference type="ARBA" id="ARBA00022763"/>
    </source>
</evidence>
<dbReference type="InterPro" id="IPR010994">
    <property type="entry name" value="RuvA_2-like"/>
</dbReference>
<feature type="region of interest" description="Domain III" evidence="6">
    <location>
        <begin position="150"/>
        <end position="200"/>
    </location>
</feature>
<dbReference type="GO" id="GO:0000400">
    <property type="term" value="F:four-way junction DNA binding"/>
    <property type="evidence" value="ECO:0007669"/>
    <property type="project" value="UniProtKB-UniRule"/>
</dbReference>
<keyword evidence="8" id="KW-0378">Hydrolase</keyword>
<evidence type="ECO:0000256" key="3">
    <source>
        <dbReference type="ARBA" id="ARBA00023125"/>
    </source>
</evidence>
<dbReference type="EMBL" id="OJIN01000019">
    <property type="protein sequence ID" value="SPD72026.1"/>
    <property type="molecule type" value="Genomic_DNA"/>
</dbReference>
<comment type="caution">
    <text evidence="6">Lacks conserved residue(s) required for the propagation of feature annotation.</text>
</comment>
<dbReference type="SUPFAM" id="SSF47781">
    <property type="entry name" value="RuvA domain 2-like"/>
    <property type="match status" value="1"/>
</dbReference>
<organism evidence="8">
    <name type="scientific">uncultured Desulfobacterium sp</name>
    <dbReference type="NCBI Taxonomy" id="201089"/>
    <lineage>
        <taxon>Bacteria</taxon>
        <taxon>Pseudomonadati</taxon>
        <taxon>Thermodesulfobacteriota</taxon>
        <taxon>Desulfobacteria</taxon>
        <taxon>Desulfobacterales</taxon>
        <taxon>Desulfobacteriaceae</taxon>
        <taxon>Desulfobacterium</taxon>
        <taxon>environmental samples</taxon>
    </lineage>
</organism>
<dbReference type="GO" id="GO:0048476">
    <property type="term" value="C:Holliday junction resolvase complex"/>
    <property type="evidence" value="ECO:0007669"/>
    <property type="project" value="UniProtKB-UniRule"/>
</dbReference>
<dbReference type="InterPro" id="IPR012340">
    <property type="entry name" value="NA-bd_OB-fold"/>
</dbReference>
<dbReference type="GO" id="GO:0009379">
    <property type="term" value="C:Holliday junction helicase complex"/>
    <property type="evidence" value="ECO:0007669"/>
    <property type="project" value="InterPro"/>
</dbReference>
<dbReference type="GO" id="GO:0005524">
    <property type="term" value="F:ATP binding"/>
    <property type="evidence" value="ECO:0007669"/>
    <property type="project" value="InterPro"/>
</dbReference>
<dbReference type="GO" id="GO:0006310">
    <property type="term" value="P:DNA recombination"/>
    <property type="evidence" value="ECO:0007669"/>
    <property type="project" value="UniProtKB-UniRule"/>
</dbReference>
<evidence type="ECO:0000313" key="8">
    <source>
        <dbReference type="EMBL" id="SPD72026.1"/>
    </source>
</evidence>
<reference evidence="8" key="1">
    <citation type="submission" date="2018-01" db="EMBL/GenBank/DDBJ databases">
        <authorList>
            <person name="Regsiter A."/>
            <person name="William W."/>
        </authorList>
    </citation>
    <scope>NUCLEOTIDE SEQUENCE</scope>
    <source>
        <strain evidence="8">TRIP AH-1</strain>
    </source>
</reference>
<gene>
    <name evidence="6 8" type="primary">ruvA</name>
    <name evidence="8" type="ORF">PITCH_A1150061</name>
</gene>
<feature type="region of interest" description="Domain I" evidence="6">
    <location>
        <begin position="1"/>
        <end position="64"/>
    </location>
</feature>
<evidence type="ECO:0000256" key="5">
    <source>
        <dbReference type="ARBA" id="ARBA00023204"/>
    </source>
</evidence>
<keyword evidence="8" id="KW-0347">Helicase</keyword>
<keyword evidence="2 6" id="KW-0227">DNA damage</keyword>
<keyword evidence="1 6" id="KW-0963">Cytoplasm</keyword>
<keyword evidence="8" id="KW-0547">Nucleotide-binding</keyword>
<sequence>MIAHLHGVLLKKTTESVIIDIAGVGYEVFVPLSTFYKLPEETVEASLHIYTHVREDALSLFGFHTILEKDIFLMLISVSGIGPRLANNILSGMGPQDLLDAIARGDSVRLQAIPGLGKKTSERIVLELKERAVKVYGKKDVPAIHVAGVKEKRLFDDALSALVNLGYTVKTAKPALEKAASAVKETTLEALIRESLRILS</sequence>
<dbReference type="InterPro" id="IPR011114">
    <property type="entry name" value="RuvA_C"/>
</dbReference>
<dbReference type="InterPro" id="IPR013849">
    <property type="entry name" value="DNA_helicase_Holl-junc_RuvA_I"/>
</dbReference>
<dbReference type="HAMAP" id="MF_00031">
    <property type="entry name" value="DNA_HJ_migration_RuvA"/>
    <property type="match status" value="1"/>
</dbReference>
<dbReference type="GO" id="GO:0006281">
    <property type="term" value="P:DNA repair"/>
    <property type="evidence" value="ECO:0007669"/>
    <property type="project" value="UniProtKB-UniRule"/>
</dbReference>
<keyword evidence="4 6" id="KW-0233">DNA recombination</keyword>
<dbReference type="Gene3D" id="1.10.150.20">
    <property type="entry name" value="5' to 3' exonuclease, C-terminal subdomain"/>
    <property type="match status" value="1"/>
</dbReference>
<dbReference type="InterPro" id="IPR036267">
    <property type="entry name" value="RuvA_C_sf"/>
</dbReference>
<comment type="subcellular location">
    <subcellularLocation>
        <location evidence="6">Cytoplasm</location>
    </subcellularLocation>
</comment>
<dbReference type="Pfam" id="PF07499">
    <property type="entry name" value="RuvA_C"/>
    <property type="match status" value="1"/>
</dbReference>
<comment type="domain">
    <text evidence="6">Has three domains with a flexible linker between the domains II and III and assumes an 'L' shape. Domain III is highly mobile and contacts RuvB.</text>
</comment>
<dbReference type="GO" id="GO:0009378">
    <property type="term" value="F:four-way junction helicase activity"/>
    <property type="evidence" value="ECO:0007669"/>
    <property type="project" value="InterPro"/>
</dbReference>
<evidence type="ECO:0000256" key="6">
    <source>
        <dbReference type="HAMAP-Rule" id="MF_00031"/>
    </source>
</evidence>
<dbReference type="GO" id="GO:0016787">
    <property type="term" value="F:hydrolase activity"/>
    <property type="evidence" value="ECO:0007669"/>
    <property type="project" value="UniProtKB-KW"/>
</dbReference>
<proteinExistence type="inferred from homology"/>
<comment type="function">
    <text evidence="6">The RuvA-RuvB-RuvC complex processes Holliday junction (HJ) DNA during genetic recombination and DNA repair, while the RuvA-RuvB complex plays an important role in the rescue of blocked DNA replication forks via replication fork reversal (RFR). RuvA specifically binds to HJ cruciform DNA, conferring on it an open structure. The RuvB hexamer acts as an ATP-dependent pump, pulling dsDNA into and through the RuvAB complex. HJ branch migration allows RuvC to scan DNA until it finds its consensus sequence, where it cleaves and resolves the cruciform DNA.</text>
</comment>
<feature type="domain" description="Helix-hairpin-helix DNA-binding motif class 1" evidence="7">
    <location>
        <begin position="108"/>
        <end position="127"/>
    </location>
</feature>